<evidence type="ECO:0000313" key="5">
    <source>
        <dbReference type="RefSeq" id="XP_033573392.1"/>
    </source>
</evidence>
<feature type="signal peptide" evidence="2">
    <location>
        <begin position="1"/>
        <end position="22"/>
    </location>
</feature>
<feature type="transmembrane region" description="Helical" evidence="1">
    <location>
        <begin position="193"/>
        <end position="215"/>
    </location>
</feature>
<keyword evidence="1" id="KW-0812">Transmembrane</keyword>
<accession>A0A6A6YCY6</accession>
<name>A0A6A6YCY6_9PEZI</name>
<keyword evidence="2" id="KW-0732">Signal</keyword>
<gene>
    <name evidence="3 5" type="ORF">BDZ99DRAFT_573941</name>
</gene>
<proteinExistence type="predicted"/>
<dbReference type="GeneID" id="54469225"/>
<evidence type="ECO:0000256" key="2">
    <source>
        <dbReference type="SAM" id="SignalP"/>
    </source>
</evidence>
<dbReference type="Proteomes" id="UP000504636">
    <property type="component" value="Unplaced"/>
</dbReference>
<feature type="chain" id="PRO_5044629026" evidence="2">
    <location>
        <begin position="23"/>
        <end position="221"/>
    </location>
</feature>
<protein>
    <submittedName>
        <fullName evidence="3 5">Uncharacterized protein</fullName>
    </submittedName>
</protein>
<evidence type="ECO:0000313" key="4">
    <source>
        <dbReference type="Proteomes" id="UP000504636"/>
    </source>
</evidence>
<reference evidence="5" key="3">
    <citation type="submission" date="2025-04" db="UniProtKB">
        <authorList>
            <consortium name="RefSeq"/>
        </authorList>
    </citation>
    <scope>IDENTIFICATION</scope>
    <source>
        <strain evidence="5">CBS 304.34</strain>
    </source>
</reference>
<keyword evidence="4" id="KW-1185">Reference proteome</keyword>
<reference evidence="5" key="2">
    <citation type="submission" date="2020-04" db="EMBL/GenBank/DDBJ databases">
        <authorList>
            <consortium name="NCBI Genome Project"/>
        </authorList>
    </citation>
    <scope>NUCLEOTIDE SEQUENCE</scope>
    <source>
        <strain evidence="5">CBS 304.34</strain>
    </source>
</reference>
<keyword evidence="1" id="KW-0472">Membrane</keyword>
<dbReference type="OrthoDB" id="3940311at2759"/>
<dbReference type="AlphaFoldDB" id="A0A6A6YCY6"/>
<dbReference type="RefSeq" id="XP_033573392.1">
    <property type="nucleotide sequence ID" value="XM_033728332.1"/>
</dbReference>
<organism evidence="3">
    <name type="scientific">Mytilinidion resinicola</name>
    <dbReference type="NCBI Taxonomy" id="574789"/>
    <lineage>
        <taxon>Eukaryota</taxon>
        <taxon>Fungi</taxon>
        <taxon>Dikarya</taxon>
        <taxon>Ascomycota</taxon>
        <taxon>Pezizomycotina</taxon>
        <taxon>Dothideomycetes</taxon>
        <taxon>Pleosporomycetidae</taxon>
        <taxon>Mytilinidiales</taxon>
        <taxon>Mytilinidiaceae</taxon>
        <taxon>Mytilinidion</taxon>
    </lineage>
</organism>
<sequence length="221" mass="23920">MNTLSILLVILQFLASINCTLTAPWNDLDKRAANGGGGSGGGHAVGYSAGHAGRGVAITGAAALLLFHGTSGGRVKSTLDDCNGDPFAAYVYFKDPAVPDTILCINTPWYYRYNHDLRGKALPNAGFVDVSMEVYIPYCGWQHVGGVGKIGVWRGAYGYHNATLNGTKVDKPSEQTLRRIRKMLEETYPTSEIAMICFFTIGGPAAFVTFVILCCRPRRRH</sequence>
<evidence type="ECO:0000256" key="1">
    <source>
        <dbReference type="SAM" id="Phobius"/>
    </source>
</evidence>
<reference evidence="3 5" key="1">
    <citation type="journal article" date="2020" name="Stud. Mycol.">
        <title>101 Dothideomycetes genomes: a test case for predicting lifestyles and emergence of pathogens.</title>
        <authorList>
            <person name="Haridas S."/>
            <person name="Albert R."/>
            <person name="Binder M."/>
            <person name="Bloem J."/>
            <person name="Labutti K."/>
            <person name="Salamov A."/>
            <person name="Andreopoulos B."/>
            <person name="Baker S."/>
            <person name="Barry K."/>
            <person name="Bills G."/>
            <person name="Bluhm B."/>
            <person name="Cannon C."/>
            <person name="Castanera R."/>
            <person name="Culley D."/>
            <person name="Daum C."/>
            <person name="Ezra D."/>
            <person name="Gonzalez J."/>
            <person name="Henrissat B."/>
            <person name="Kuo A."/>
            <person name="Liang C."/>
            <person name="Lipzen A."/>
            <person name="Lutzoni F."/>
            <person name="Magnuson J."/>
            <person name="Mondo S."/>
            <person name="Nolan M."/>
            <person name="Ohm R."/>
            <person name="Pangilinan J."/>
            <person name="Park H.-J."/>
            <person name="Ramirez L."/>
            <person name="Alfaro M."/>
            <person name="Sun H."/>
            <person name="Tritt A."/>
            <person name="Yoshinaga Y."/>
            <person name="Zwiers L.-H."/>
            <person name="Turgeon B."/>
            <person name="Goodwin S."/>
            <person name="Spatafora J."/>
            <person name="Crous P."/>
            <person name="Grigoriev I."/>
        </authorList>
    </citation>
    <scope>NUCLEOTIDE SEQUENCE</scope>
    <source>
        <strain evidence="3 5">CBS 304.34</strain>
    </source>
</reference>
<keyword evidence="1" id="KW-1133">Transmembrane helix</keyword>
<evidence type="ECO:0000313" key="3">
    <source>
        <dbReference type="EMBL" id="KAF2806428.1"/>
    </source>
</evidence>
<dbReference type="EMBL" id="MU003707">
    <property type="protein sequence ID" value="KAF2806428.1"/>
    <property type="molecule type" value="Genomic_DNA"/>
</dbReference>